<name>A0ACC0Q1R4_RHOML</name>
<dbReference type="EMBL" id="CM046388">
    <property type="protein sequence ID" value="KAI8571224.1"/>
    <property type="molecule type" value="Genomic_DNA"/>
</dbReference>
<sequence>MDGIAQRHFAADWENKGQVVVFPLTKHYTFLIACRLFVSVEDLSHVAKFEDPFSVLTAGIVSVPIDLPGTPFNRAIKASNLIRTELVAIIKQRKLDLAEGKASPTQDILSHMLLTSDDNGKFMHEADIADKILGLLIGGHDTASSSCASIVKFLAELPEVYEGVYKEQMEIAESKAPGELLNWDDIQKMKYSWNVACEVMRLNCSTSPRCFQRSHR</sequence>
<dbReference type="Proteomes" id="UP001062846">
    <property type="component" value="Chromosome 1"/>
</dbReference>
<proteinExistence type="predicted"/>
<gene>
    <name evidence="1" type="ORF">RHMOL_Rhmol01G0102400</name>
</gene>
<organism evidence="1 2">
    <name type="scientific">Rhododendron molle</name>
    <name type="common">Chinese azalea</name>
    <name type="synonym">Azalea mollis</name>
    <dbReference type="NCBI Taxonomy" id="49168"/>
    <lineage>
        <taxon>Eukaryota</taxon>
        <taxon>Viridiplantae</taxon>
        <taxon>Streptophyta</taxon>
        <taxon>Embryophyta</taxon>
        <taxon>Tracheophyta</taxon>
        <taxon>Spermatophyta</taxon>
        <taxon>Magnoliopsida</taxon>
        <taxon>eudicotyledons</taxon>
        <taxon>Gunneridae</taxon>
        <taxon>Pentapetalae</taxon>
        <taxon>asterids</taxon>
        <taxon>Ericales</taxon>
        <taxon>Ericaceae</taxon>
        <taxon>Ericoideae</taxon>
        <taxon>Rhodoreae</taxon>
        <taxon>Rhododendron</taxon>
    </lineage>
</organism>
<protein>
    <submittedName>
        <fullName evidence="1">Uncharacterized protein</fullName>
    </submittedName>
</protein>
<reference evidence="1" key="1">
    <citation type="submission" date="2022-02" db="EMBL/GenBank/DDBJ databases">
        <title>Plant Genome Project.</title>
        <authorList>
            <person name="Zhang R.-G."/>
        </authorList>
    </citation>
    <scope>NUCLEOTIDE SEQUENCE</scope>
    <source>
        <strain evidence="1">AT1</strain>
    </source>
</reference>
<comment type="caution">
    <text evidence="1">The sequence shown here is derived from an EMBL/GenBank/DDBJ whole genome shotgun (WGS) entry which is preliminary data.</text>
</comment>
<accession>A0ACC0Q1R4</accession>
<keyword evidence="2" id="KW-1185">Reference proteome</keyword>
<evidence type="ECO:0000313" key="2">
    <source>
        <dbReference type="Proteomes" id="UP001062846"/>
    </source>
</evidence>
<evidence type="ECO:0000313" key="1">
    <source>
        <dbReference type="EMBL" id="KAI8571224.1"/>
    </source>
</evidence>